<proteinExistence type="predicted"/>
<keyword evidence="3" id="KW-1185">Reference proteome</keyword>
<dbReference type="Gene3D" id="3.20.20.220">
    <property type="match status" value="1"/>
</dbReference>
<dbReference type="InterPro" id="IPR029041">
    <property type="entry name" value="FAD-linked_oxidoreductase-like"/>
</dbReference>
<gene>
    <name evidence="2" type="primary">metF_2</name>
    <name evidence="2" type="ORF">GCM10011487_69040</name>
</gene>
<organism evidence="2 3">
    <name type="scientific">Steroidobacter agaridevorans</name>
    <dbReference type="NCBI Taxonomy" id="2695856"/>
    <lineage>
        <taxon>Bacteria</taxon>
        <taxon>Pseudomonadati</taxon>
        <taxon>Pseudomonadota</taxon>
        <taxon>Gammaproteobacteria</taxon>
        <taxon>Steroidobacterales</taxon>
        <taxon>Steroidobacteraceae</taxon>
        <taxon>Steroidobacter</taxon>
    </lineage>
</organism>
<evidence type="ECO:0000313" key="3">
    <source>
        <dbReference type="Proteomes" id="UP000445000"/>
    </source>
</evidence>
<keyword evidence="1" id="KW-0560">Oxidoreductase</keyword>
<dbReference type="RefSeq" id="WP_161816483.1">
    <property type="nucleotide sequence ID" value="NZ_BLJN01000012.1"/>
</dbReference>
<comment type="caution">
    <text evidence="2">The sequence shown here is derived from an EMBL/GenBank/DDBJ whole genome shotgun (WGS) entry which is preliminary data.</text>
</comment>
<dbReference type="SUPFAM" id="SSF51730">
    <property type="entry name" value="FAD-linked oxidoreductase"/>
    <property type="match status" value="1"/>
</dbReference>
<sequence>MTQPKAEAMPEPVVDQAGIATLARGCSIEMNVQDAPQLRRARSLLSPGKKVYVSHLPKQTWQQTIDACHEVREVGFEPVPHVPVRLLDSARTLEEFLHQAANRAQVAEILLISGDYPQARGPYSTVAEVLRTGKLGEFGLRRISMAGHPEGHPQVPLPEIRRAEREKAELAQAAGLQATLLTQFFFEAPPFVEWAAGLRADGVRARLVAGISGPASIATLLRYAVRCGVGPSIRALGARPTSMVKLIGDHGPEQLMRTLAGVPRPDVYDGLHFFTFGGFLRTCEWLQRVGAGEFTLDRHGGFRVD</sequence>
<protein>
    <submittedName>
        <fullName evidence="2">Methylenetetrahydrofolate reductase</fullName>
    </submittedName>
</protein>
<dbReference type="EMBL" id="BLJN01000012">
    <property type="protein sequence ID" value="GFE84904.1"/>
    <property type="molecule type" value="Genomic_DNA"/>
</dbReference>
<accession>A0A829YN60</accession>
<dbReference type="AlphaFoldDB" id="A0A829YN60"/>
<dbReference type="UniPathway" id="UPA00193"/>
<dbReference type="Proteomes" id="UP000445000">
    <property type="component" value="Unassembled WGS sequence"/>
</dbReference>
<evidence type="ECO:0000313" key="2">
    <source>
        <dbReference type="EMBL" id="GFE84904.1"/>
    </source>
</evidence>
<evidence type="ECO:0000256" key="1">
    <source>
        <dbReference type="ARBA" id="ARBA00023002"/>
    </source>
</evidence>
<dbReference type="GO" id="GO:0035999">
    <property type="term" value="P:tetrahydrofolate interconversion"/>
    <property type="evidence" value="ECO:0007669"/>
    <property type="project" value="UniProtKB-UniPathway"/>
</dbReference>
<reference evidence="3" key="1">
    <citation type="submission" date="2020-01" db="EMBL/GenBank/DDBJ databases">
        <title>'Steroidobacter agaridevorans' sp. nov., agar-degrading bacteria isolated from rhizosphere soils.</title>
        <authorList>
            <person name="Ikenaga M."/>
            <person name="Kataoka M."/>
            <person name="Murouchi A."/>
            <person name="Katsuragi S."/>
            <person name="Sakai M."/>
        </authorList>
    </citation>
    <scope>NUCLEOTIDE SEQUENCE [LARGE SCALE GENOMIC DNA]</scope>
    <source>
        <strain evidence="3">YU21-B</strain>
    </source>
</reference>
<dbReference type="GO" id="GO:0016491">
    <property type="term" value="F:oxidoreductase activity"/>
    <property type="evidence" value="ECO:0007669"/>
    <property type="project" value="UniProtKB-KW"/>
</dbReference>
<name>A0A829YN60_9GAMM</name>